<dbReference type="PANTHER" id="PTHR47481:SF22">
    <property type="entry name" value="RETROTRANSPOSON GAG DOMAIN-CONTAINING PROTEIN"/>
    <property type="match status" value="1"/>
</dbReference>
<name>A5BYU4_VITVI</name>
<accession>A5BYU4</accession>
<feature type="domain" description="Retrovirus-related Pol polyprotein from transposon TNT 1-94-like beta-barrel" evidence="1">
    <location>
        <begin position="195"/>
        <end position="255"/>
    </location>
</feature>
<sequence>MKTKDEGIVGSTRAPRCLTCRENLPNTMQEKEKAKLLEKAHNAIILSLGDTMLREVAKAKSTVELWLKLESLYMTKSLANQLHKKVKLYTFKMTSSMSIEEHLDHFNKIILDLKNIDIIVSNEDKAIVLLTSLDASYTNLKEAIMYGIDSLTFDDLQSILYARELQKQEESKDESDGYDSVKVLNVVEVDSGKEWILDSRYSFHMCPIKAWVEDFKEADGGHVLLGNNKHCKILSTGTVRIKHYDSIERVLKDVRPNCDRQGFYCAKRGSGDNQAMASKAWSHQQQGTTRAVKARGAGKLQANIFAFFVNTMCLARLQG</sequence>
<dbReference type="Pfam" id="PF22936">
    <property type="entry name" value="Pol_BBD"/>
    <property type="match status" value="1"/>
</dbReference>
<gene>
    <name evidence="2" type="ORF">VITISV_029730</name>
</gene>
<proteinExistence type="predicted"/>
<dbReference type="AlphaFoldDB" id="A5BYU4"/>
<dbReference type="PANTHER" id="PTHR47481">
    <property type="match status" value="1"/>
</dbReference>
<organism evidence="2">
    <name type="scientific">Vitis vinifera</name>
    <name type="common">Grape</name>
    <dbReference type="NCBI Taxonomy" id="29760"/>
    <lineage>
        <taxon>Eukaryota</taxon>
        <taxon>Viridiplantae</taxon>
        <taxon>Streptophyta</taxon>
        <taxon>Embryophyta</taxon>
        <taxon>Tracheophyta</taxon>
        <taxon>Spermatophyta</taxon>
        <taxon>Magnoliopsida</taxon>
        <taxon>eudicotyledons</taxon>
        <taxon>Gunneridae</taxon>
        <taxon>Pentapetalae</taxon>
        <taxon>rosids</taxon>
        <taxon>Vitales</taxon>
        <taxon>Vitaceae</taxon>
        <taxon>Viteae</taxon>
        <taxon>Vitis</taxon>
    </lineage>
</organism>
<reference evidence="2" key="1">
    <citation type="journal article" date="2007" name="PLoS ONE">
        <title>The first genome sequence of an elite grapevine cultivar (Pinot noir Vitis vinifera L.): coping with a highly heterozygous genome.</title>
        <authorList>
            <person name="Velasco R."/>
            <person name="Zharkikh A."/>
            <person name="Troggio M."/>
            <person name="Cartwright D.A."/>
            <person name="Cestaro A."/>
            <person name="Pruss D."/>
            <person name="Pindo M."/>
            <person name="FitzGerald L.M."/>
            <person name="Vezzulli S."/>
            <person name="Reid J."/>
            <person name="Malacarne G."/>
            <person name="Iliev D."/>
            <person name="Coppola G."/>
            <person name="Wardell B."/>
            <person name="Micheletti D."/>
            <person name="Macalma T."/>
            <person name="Facci M."/>
            <person name="Mitchell J.T."/>
            <person name="Perazzolli M."/>
            <person name="Eldredge G."/>
            <person name="Gatto P."/>
            <person name="Oyzerski R."/>
            <person name="Moretto M."/>
            <person name="Gutin N."/>
            <person name="Stefanini M."/>
            <person name="Chen Y."/>
            <person name="Segala C."/>
            <person name="Davenport C."/>
            <person name="Dematte L."/>
            <person name="Mraz A."/>
            <person name="Battilana J."/>
            <person name="Stormo K."/>
            <person name="Costa F."/>
            <person name="Tao Q."/>
            <person name="Si-Ammour A."/>
            <person name="Harkins T."/>
            <person name="Lackey A."/>
            <person name="Perbost C."/>
            <person name="Taillon B."/>
            <person name="Stella A."/>
            <person name="Solovyev V."/>
            <person name="Fawcett J.A."/>
            <person name="Sterck L."/>
            <person name="Vandepoele K."/>
            <person name="Grando S.M."/>
            <person name="Toppo S."/>
            <person name="Moser C."/>
            <person name="Lanchbury J."/>
            <person name="Bogden R."/>
            <person name="Skolnick M."/>
            <person name="Sgaramella V."/>
            <person name="Bhatnagar S.K."/>
            <person name="Fontana P."/>
            <person name="Gutin A."/>
            <person name="Van de Peer Y."/>
            <person name="Salamini F."/>
            <person name="Viola R."/>
        </authorList>
    </citation>
    <scope>NUCLEOTIDE SEQUENCE</scope>
</reference>
<dbReference type="MEROPS" id="A11.002"/>
<evidence type="ECO:0000313" key="2">
    <source>
        <dbReference type="EMBL" id="CAN72864.1"/>
    </source>
</evidence>
<protein>
    <recommendedName>
        <fullName evidence="1">Retrovirus-related Pol polyprotein from transposon TNT 1-94-like beta-barrel domain-containing protein</fullName>
    </recommendedName>
</protein>
<dbReference type="InterPro" id="IPR054722">
    <property type="entry name" value="PolX-like_BBD"/>
</dbReference>
<dbReference type="Pfam" id="PF14223">
    <property type="entry name" value="Retrotran_gag_2"/>
    <property type="match status" value="1"/>
</dbReference>
<dbReference type="EMBL" id="AM476150">
    <property type="protein sequence ID" value="CAN72864.1"/>
    <property type="molecule type" value="Genomic_DNA"/>
</dbReference>
<evidence type="ECO:0000259" key="1">
    <source>
        <dbReference type="Pfam" id="PF22936"/>
    </source>
</evidence>